<evidence type="ECO:0000313" key="1">
    <source>
        <dbReference type="EMBL" id="CAG8726322.1"/>
    </source>
</evidence>
<dbReference type="Proteomes" id="UP000789702">
    <property type="component" value="Unassembled WGS sequence"/>
</dbReference>
<proteinExistence type="predicted"/>
<feature type="non-terminal residue" evidence="1">
    <location>
        <position position="299"/>
    </location>
</feature>
<evidence type="ECO:0000313" key="2">
    <source>
        <dbReference type="Proteomes" id="UP000789702"/>
    </source>
</evidence>
<organism evidence="1 2">
    <name type="scientific">Dentiscutata heterogama</name>
    <dbReference type="NCBI Taxonomy" id="1316150"/>
    <lineage>
        <taxon>Eukaryota</taxon>
        <taxon>Fungi</taxon>
        <taxon>Fungi incertae sedis</taxon>
        <taxon>Mucoromycota</taxon>
        <taxon>Glomeromycotina</taxon>
        <taxon>Glomeromycetes</taxon>
        <taxon>Diversisporales</taxon>
        <taxon>Gigasporaceae</taxon>
        <taxon>Dentiscutata</taxon>
    </lineage>
</organism>
<reference evidence="1" key="1">
    <citation type="submission" date="2021-06" db="EMBL/GenBank/DDBJ databases">
        <authorList>
            <person name="Kallberg Y."/>
            <person name="Tangrot J."/>
            <person name="Rosling A."/>
        </authorList>
    </citation>
    <scope>NUCLEOTIDE SEQUENCE</scope>
    <source>
        <strain evidence="1">IL203A</strain>
    </source>
</reference>
<keyword evidence="2" id="KW-1185">Reference proteome</keyword>
<sequence>MIDNNIFTNRPRPKDGQQVKIVIFPNNNRNKHIVVNDLDRNKTLEDTRKYLVKIENKFVGWQNTIFRNAYRKIPKSCEDNYKVEDILVPDEDFYCLQVEIDEKIPCVPELFRNLKIDRGYKKNNDGSIIKAKKLAFSINNLLKNFIIRNKLETIVKDTNQNCKQFWLESFQNDRINKGDKLIESCNEEKIELNKYTIRYCQKGTIQLSFKDVEATEEYIKAIKDALDPKYNDDKKRENLKDVGDDYGFFTWQEFELGGKFLDMAQNQSKDEPYIVGGNHDMYGNPSNWIGSLESYKTWE</sequence>
<gene>
    <name evidence="1" type="ORF">DHETER_LOCUS13157</name>
</gene>
<accession>A0ACA9PW05</accession>
<dbReference type="EMBL" id="CAJVPU010034820">
    <property type="protein sequence ID" value="CAG8726322.1"/>
    <property type="molecule type" value="Genomic_DNA"/>
</dbReference>
<comment type="caution">
    <text evidence="1">The sequence shown here is derived from an EMBL/GenBank/DDBJ whole genome shotgun (WGS) entry which is preliminary data.</text>
</comment>
<protein>
    <submittedName>
        <fullName evidence="1">14409_t:CDS:1</fullName>
    </submittedName>
</protein>
<name>A0ACA9PW05_9GLOM</name>